<evidence type="ECO:0000313" key="4">
    <source>
        <dbReference type="EMBL" id="TYP93891.1"/>
    </source>
</evidence>
<dbReference type="GO" id="GO:0000160">
    <property type="term" value="P:phosphorelay signal transduction system"/>
    <property type="evidence" value="ECO:0007669"/>
    <property type="project" value="InterPro"/>
</dbReference>
<feature type="modified residue" description="4-aspartylphosphate" evidence="1">
    <location>
        <position position="55"/>
    </location>
</feature>
<dbReference type="Proteomes" id="UP000324595">
    <property type="component" value="Unassembled WGS sequence"/>
</dbReference>
<evidence type="ECO:0000313" key="5">
    <source>
        <dbReference type="Proteomes" id="UP000324595"/>
    </source>
</evidence>
<evidence type="ECO:0000259" key="3">
    <source>
        <dbReference type="PROSITE" id="PS50110"/>
    </source>
</evidence>
<evidence type="ECO:0000256" key="2">
    <source>
        <dbReference type="SAM" id="MobiDB-lite"/>
    </source>
</evidence>
<feature type="compositionally biased region" description="Polar residues" evidence="2">
    <location>
        <begin position="126"/>
        <end position="139"/>
    </location>
</feature>
<keyword evidence="5" id="KW-1185">Reference proteome</keyword>
<evidence type="ECO:0000256" key="1">
    <source>
        <dbReference type="PROSITE-ProRule" id="PRU00169"/>
    </source>
</evidence>
<dbReference type="SUPFAM" id="SSF52172">
    <property type="entry name" value="CheY-like"/>
    <property type="match status" value="1"/>
</dbReference>
<feature type="domain" description="Response regulatory" evidence="3">
    <location>
        <begin position="5"/>
        <end position="120"/>
    </location>
</feature>
<keyword evidence="1" id="KW-0597">Phosphoprotein</keyword>
<dbReference type="PANTHER" id="PTHR43228:SF6">
    <property type="entry name" value="RESPONSE REGULATOR RECEIVER"/>
    <property type="match status" value="1"/>
</dbReference>
<dbReference type="InterPro" id="IPR052048">
    <property type="entry name" value="ST_Response_Regulator"/>
</dbReference>
<accession>A0A5D3YMI0</accession>
<proteinExistence type="predicted"/>
<dbReference type="OrthoDB" id="1646880at2"/>
<dbReference type="Gene3D" id="3.40.50.2300">
    <property type="match status" value="1"/>
</dbReference>
<protein>
    <submittedName>
        <fullName evidence="4">Response regulator receiver domain-containing protein</fullName>
    </submittedName>
</protein>
<feature type="region of interest" description="Disordered" evidence="2">
    <location>
        <begin position="119"/>
        <end position="139"/>
    </location>
</feature>
<dbReference type="SMART" id="SM00448">
    <property type="entry name" value="REC"/>
    <property type="match status" value="1"/>
</dbReference>
<dbReference type="InterPro" id="IPR001789">
    <property type="entry name" value="Sig_transdc_resp-reg_receiver"/>
</dbReference>
<dbReference type="PANTHER" id="PTHR43228">
    <property type="entry name" value="TWO-COMPONENT RESPONSE REGULATOR"/>
    <property type="match status" value="1"/>
</dbReference>
<dbReference type="PROSITE" id="PS50110">
    <property type="entry name" value="RESPONSE_REGULATORY"/>
    <property type="match status" value="1"/>
</dbReference>
<gene>
    <name evidence="4" type="ORF">LX73_1607</name>
</gene>
<dbReference type="CDD" id="cd17534">
    <property type="entry name" value="REC_DC-like"/>
    <property type="match status" value="1"/>
</dbReference>
<comment type="caution">
    <text evidence="4">The sequence shown here is derived from an EMBL/GenBank/DDBJ whole genome shotgun (WGS) entry which is preliminary data.</text>
</comment>
<reference evidence="4 5" key="1">
    <citation type="submission" date="2019-07" db="EMBL/GenBank/DDBJ databases">
        <title>Genomic Encyclopedia of Archaeal and Bacterial Type Strains, Phase II (KMG-II): from individual species to whole genera.</title>
        <authorList>
            <person name="Goeker M."/>
        </authorList>
    </citation>
    <scope>NUCLEOTIDE SEQUENCE [LARGE SCALE GENOMIC DNA]</scope>
    <source>
        <strain evidence="4 5">DSM 21935</strain>
    </source>
</reference>
<dbReference type="RefSeq" id="WP_148898933.1">
    <property type="nucleotide sequence ID" value="NZ_VNHY01000002.1"/>
</dbReference>
<sequence>MADGKVLIVEDDLLLAMVEERMVKRIGFEVVGKAENGPQAIEKTSELEPDVIIMDITLEEGMDGIEAMEEIRTFSDASVIYLSGSSDRYNFERAKKTGFVEFLTKPVTSADVKIPLEKVLGKPSEGSESGENRPANSTT</sequence>
<name>A0A5D3YMI0_9BACT</name>
<dbReference type="AlphaFoldDB" id="A0A5D3YMI0"/>
<dbReference type="EMBL" id="VNHY01000002">
    <property type="protein sequence ID" value="TYP93891.1"/>
    <property type="molecule type" value="Genomic_DNA"/>
</dbReference>
<organism evidence="4 5">
    <name type="scientific">Fodinibius salinus</name>
    <dbReference type="NCBI Taxonomy" id="860790"/>
    <lineage>
        <taxon>Bacteria</taxon>
        <taxon>Pseudomonadati</taxon>
        <taxon>Balneolota</taxon>
        <taxon>Balneolia</taxon>
        <taxon>Balneolales</taxon>
        <taxon>Balneolaceae</taxon>
        <taxon>Fodinibius</taxon>
    </lineage>
</organism>
<dbReference type="InterPro" id="IPR011006">
    <property type="entry name" value="CheY-like_superfamily"/>
</dbReference>
<dbReference type="Pfam" id="PF00072">
    <property type="entry name" value="Response_reg"/>
    <property type="match status" value="1"/>
</dbReference>